<dbReference type="EMBL" id="DF973640">
    <property type="protein sequence ID" value="GAU36768.1"/>
    <property type="molecule type" value="Genomic_DNA"/>
</dbReference>
<protein>
    <recommendedName>
        <fullName evidence="4">Armadillo repeat-containing domain-containing protein</fullName>
    </recommendedName>
</protein>
<dbReference type="SMART" id="SM00185">
    <property type="entry name" value="ARM"/>
    <property type="match status" value="2"/>
</dbReference>
<organism evidence="2 3">
    <name type="scientific">Trifolium subterraneum</name>
    <name type="common">Subterranean clover</name>
    <dbReference type="NCBI Taxonomy" id="3900"/>
    <lineage>
        <taxon>Eukaryota</taxon>
        <taxon>Viridiplantae</taxon>
        <taxon>Streptophyta</taxon>
        <taxon>Embryophyta</taxon>
        <taxon>Tracheophyta</taxon>
        <taxon>Spermatophyta</taxon>
        <taxon>Magnoliopsida</taxon>
        <taxon>eudicotyledons</taxon>
        <taxon>Gunneridae</taxon>
        <taxon>Pentapetalae</taxon>
        <taxon>rosids</taxon>
        <taxon>fabids</taxon>
        <taxon>Fabales</taxon>
        <taxon>Fabaceae</taxon>
        <taxon>Papilionoideae</taxon>
        <taxon>50 kb inversion clade</taxon>
        <taxon>NPAAA clade</taxon>
        <taxon>Hologalegina</taxon>
        <taxon>IRL clade</taxon>
        <taxon>Trifolieae</taxon>
        <taxon>Trifolium</taxon>
    </lineage>
</organism>
<evidence type="ECO:0000256" key="1">
    <source>
        <dbReference type="ARBA" id="ARBA00022737"/>
    </source>
</evidence>
<keyword evidence="3" id="KW-1185">Reference proteome</keyword>
<dbReference type="InterPro" id="IPR016024">
    <property type="entry name" value="ARM-type_fold"/>
</dbReference>
<evidence type="ECO:0008006" key="4">
    <source>
        <dbReference type="Google" id="ProtNLM"/>
    </source>
</evidence>
<dbReference type="InterPro" id="IPR011989">
    <property type="entry name" value="ARM-like"/>
</dbReference>
<dbReference type="Proteomes" id="UP000242715">
    <property type="component" value="Unassembled WGS sequence"/>
</dbReference>
<dbReference type="SUPFAM" id="SSF48371">
    <property type="entry name" value="ARM repeat"/>
    <property type="match status" value="1"/>
</dbReference>
<evidence type="ECO:0000313" key="2">
    <source>
        <dbReference type="EMBL" id="GAU36768.1"/>
    </source>
</evidence>
<keyword evidence="1" id="KW-0677">Repeat</keyword>
<reference evidence="3" key="1">
    <citation type="journal article" date="2017" name="Front. Plant Sci.">
        <title>Climate Clever Clovers: New Paradigm to Reduce the Environmental Footprint of Ruminants by Breeding Low Methanogenic Forages Utilizing Haplotype Variation.</title>
        <authorList>
            <person name="Kaur P."/>
            <person name="Appels R."/>
            <person name="Bayer P.E."/>
            <person name="Keeble-Gagnere G."/>
            <person name="Wang J."/>
            <person name="Hirakawa H."/>
            <person name="Shirasawa K."/>
            <person name="Vercoe P."/>
            <person name="Stefanova K."/>
            <person name="Durmic Z."/>
            <person name="Nichols P."/>
            <person name="Revell C."/>
            <person name="Isobe S.N."/>
            <person name="Edwards D."/>
            <person name="Erskine W."/>
        </authorList>
    </citation>
    <scope>NUCLEOTIDE SEQUENCE [LARGE SCALE GENOMIC DNA]</scope>
    <source>
        <strain evidence="3">cv. Daliak</strain>
    </source>
</reference>
<dbReference type="OrthoDB" id="201709at2759"/>
<proteinExistence type="predicted"/>
<dbReference type="PANTHER" id="PTHR46263:SF1">
    <property type="entry name" value="ARMADILLO REPEAT-CONTAINING PROTEIN 7"/>
    <property type="match status" value="1"/>
</dbReference>
<dbReference type="InterPro" id="IPR000225">
    <property type="entry name" value="Armadillo"/>
</dbReference>
<accession>A0A2Z6MW14</accession>
<name>A0A2Z6MW14_TRISU</name>
<dbReference type="InterPro" id="IPR042462">
    <property type="entry name" value="ARMC7"/>
</dbReference>
<dbReference type="Pfam" id="PF00514">
    <property type="entry name" value="Arm"/>
    <property type="match status" value="1"/>
</dbReference>
<dbReference type="PANTHER" id="PTHR46263">
    <property type="entry name" value="ARMADILLO REPEAT-CONTAINING PROTEIN 7"/>
    <property type="match status" value="1"/>
</dbReference>
<evidence type="ECO:0000313" key="3">
    <source>
        <dbReference type="Proteomes" id="UP000242715"/>
    </source>
</evidence>
<sequence length="267" mass="29371">MVMISGMKFDGISLSLGGLNVTQMQDFITAPIKQVRDGFCETIRCRSSVAGNNQTTSLPVLVVIFPTSSALSGIASPLCSLLLIGLRTAYMFTNNQRQQERTGRYGTPRLQYLQELVTQFQNASEDETKEKILANLANFAYDPFNYNFLRQLNVIELFLDCITEPNEKLIEFGVGGICNCCVDPANAAIITGVGGIPLIIQCLSSPVRNTVNYALGALYYICNESNKVEVLKPEVIDVIKRYAAAEEVSVSFSNLAKAFLDKHLSEN</sequence>
<dbReference type="AlphaFoldDB" id="A0A2Z6MW14"/>
<dbReference type="Gene3D" id="1.25.10.10">
    <property type="entry name" value="Leucine-rich Repeat Variant"/>
    <property type="match status" value="1"/>
</dbReference>
<gene>
    <name evidence="2" type="ORF">TSUD_213350</name>
</gene>